<feature type="compositionally biased region" description="Low complexity" evidence="7">
    <location>
        <begin position="995"/>
        <end position="1008"/>
    </location>
</feature>
<dbReference type="Pfam" id="PF12231">
    <property type="entry name" value="Rif1_N"/>
    <property type="match status" value="1"/>
</dbReference>
<dbReference type="RefSeq" id="XP_016764869.1">
    <property type="nucleotide sequence ID" value="XM_016901756.1"/>
</dbReference>
<evidence type="ECO:0000313" key="9">
    <source>
        <dbReference type="EMBL" id="EMF16748.1"/>
    </source>
</evidence>
<dbReference type="HOGENOM" id="CLU_000830_1_0_1"/>
<evidence type="ECO:0000256" key="2">
    <source>
        <dbReference type="ARBA" id="ARBA00004574"/>
    </source>
</evidence>
<evidence type="ECO:0000256" key="3">
    <source>
        <dbReference type="ARBA" id="ARBA00022454"/>
    </source>
</evidence>
<evidence type="ECO:0000256" key="5">
    <source>
        <dbReference type="ARBA" id="ARBA00023242"/>
    </source>
</evidence>
<keyword evidence="4" id="KW-0779">Telomere</keyword>
<feature type="compositionally biased region" description="Basic and acidic residues" evidence="7">
    <location>
        <begin position="1366"/>
        <end position="1375"/>
    </location>
</feature>
<dbReference type="OMA" id="FMTPPHL"/>
<feature type="region of interest" description="Disordered" evidence="7">
    <location>
        <begin position="993"/>
        <end position="1035"/>
    </location>
</feature>
<dbReference type="InterPro" id="IPR022031">
    <property type="entry name" value="Rif1_N"/>
</dbReference>
<dbReference type="eggNOG" id="ENOG502QSZW">
    <property type="taxonomic scope" value="Eukaryota"/>
</dbReference>
<feature type="region of interest" description="Disordered" evidence="7">
    <location>
        <begin position="1136"/>
        <end position="1169"/>
    </location>
</feature>
<evidence type="ECO:0000256" key="6">
    <source>
        <dbReference type="ARBA" id="ARBA00023306"/>
    </source>
</evidence>
<evidence type="ECO:0000259" key="8">
    <source>
        <dbReference type="Pfam" id="PF12231"/>
    </source>
</evidence>
<dbReference type="GO" id="GO:0000723">
    <property type="term" value="P:telomere maintenance"/>
    <property type="evidence" value="ECO:0007669"/>
    <property type="project" value="TreeGrafter"/>
</dbReference>
<keyword evidence="3" id="KW-0158">Chromosome</keyword>
<evidence type="ECO:0000256" key="1">
    <source>
        <dbReference type="ARBA" id="ARBA00004123"/>
    </source>
</evidence>
<organism evidence="9 10">
    <name type="scientific">Sphaerulina musiva (strain SO2202)</name>
    <name type="common">Poplar stem canker fungus</name>
    <name type="synonym">Septoria musiva</name>
    <dbReference type="NCBI Taxonomy" id="692275"/>
    <lineage>
        <taxon>Eukaryota</taxon>
        <taxon>Fungi</taxon>
        <taxon>Dikarya</taxon>
        <taxon>Ascomycota</taxon>
        <taxon>Pezizomycotina</taxon>
        <taxon>Dothideomycetes</taxon>
        <taxon>Dothideomycetidae</taxon>
        <taxon>Mycosphaerellales</taxon>
        <taxon>Mycosphaerellaceae</taxon>
        <taxon>Sphaerulina</taxon>
    </lineage>
</organism>
<dbReference type="GO" id="GO:0140445">
    <property type="term" value="C:chromosome, telomeric repeat region"/>
    <property type="evidence" value="ECO:0007669"/>
    <property type="project" value="TreeGrafter"/>
</dbReference>
<dbReference type="OrthoDB" id="1659429at2759"/>
<keyword evidence="5" id="KW-0539">Nucleus</keyword>
<feature type="compositionally biased region" description="Polar residues" evidence="7">
    <location>
        <begin position="1160"/>
        <end position="1169"/>
    </location>
</feature>
<dbReference type="SUPFAM" id="SSF48371">
    <property type="entry name" value="ARM repeat"/>
    <property type="match status" value="1"/>
</dbReference>
<sequence>MALTGAIKSYSRVPDAQSLAEKMARLTQCLSRDLAWKDPTGHLDVQVVQMALSLTCAILFDPQTQDLFDLDFHAFVIDRSIFVLEQAGMAKGVVKGHLHLLCVQRFPRAAFGGGRAERLIHVMQNLEARNSMVAARLVIYQRLIERAPTTMLNRVKDWIEHIFHALLSSVNDVQRRAIDVCTQMGMLLGHHPQVAKAISELCEKELEEGQCYGDYLNMQLLQMTSDKVKAPLVPEIWVAVIMCFRSKRCPVGKWPKFRDWLLTIQKCLNSSDMAVKRPANIAWNRLVYAVMPDSSTSELLRSMLKVPVLAGLERRGCSELSQQLRQLSLDSYCNLIHYAMRPELAHEELDIAWDMYVGPVLTKISTGSKGRNTAFRVLHGLLKKTDGTWNANAANERNPIQPDDLPSLDVRWVRSRMARFMAVMEPLTLSQLSMTLDTQHAMDNCWRSLITAVADAGSQEVKASNELKDAIALIVNFLHRLWKSGAAFTAEDDSQRWLNRYQNMLENAVVSLGSLHFVDDILVKTSADDIEAAPTPSHRQPKQQPMTCSPFVLLFGLYYEPPLALRASGVMQKSAVWFLRLLAGAKISTSALLGLLQRSLQNKTDNLSPELEHIYGQLWTAVADMATQTLKMQSSVSPQRDTFVMGVALKATTSIILSGLRYREADCQQKVVQMYNAACHSARHVASDGGIVLAVMEPLARLIVEQSSQLSMVSILRLASTIAESGVWPSTRSELDESRKALWTVSLEPCKMQVFDPFDHVYSFFSYTLESSYQSLADFKGGEEKLVSMLMSSLASFLQRCPPTLFQTALDKLQRGYATWAEDHQGFVFPSGDVPRTEDEQSEKTRTLQLGINESWSQLLSLVTEKLSIPKGLLLDVLEPLLIAGFSSRSNSIVNATIGFWNSTFAKQQQLDYPVKLSPVLRARQIQSDLTIPEFPRLRDDVRSAGLPVCGGSQAPAIVDRRHLVSGNRATPLHHKRSSDNFFIKQHLAAQCLPSESRSNSSESSETTTRPKTDDSQAHFTPVEPLSSTTNPEPQLWTARQQEVRARQRDDAQAYAWLPSSPLAPPSVSREHIPQKLKFVSDLRRTETGDIVITPKGARDVALFNDDIQSSPTPSRGKESVSSTADCTVEIDEYSELHSSPPELATGGSSSAVMPAAQAGISSSEHFSSHNATVNESTNVEMAVADSDLPSDTQLPSAQLQLEEEAAVSLYDTDLETRMTHVREYGTPKKVPVSPETPSRIEDTILNSRNHIISTPSDTGTTDSKVSRSSRKRKRTAETAHIARKRKPASPFNTFMSLFSNAQEEQIGEEIVVATNPSASSPHTEAVHLTPVTLENALEHDGKAIATLPEGPSNEGVTKRKRGRPRKSESQDMERLVSAQTRGRKRASSALSADGSSGDTSSQRKQRRRVAHQADQEAKKGAMAPAHITAVDEQTASPQLEARQMAQPQSILGRLRGLLADCKNMILGSQEEEREFDDVLFEIRREVHQRAQY</sequence>
<dbReference type="PANTHER" id="PTHR22928:SF3">
    <property type="entry name" value="TELOMERE-ASSOCIATED PROTEIN RIF1"/>
    <property type="match status" value="1"/>
</dbReference>
<name>N1QLS2_SPHMS</name>
<dbReference type="EMBL" id="KB456260">
    <property type="protein sequence ID" value="EMF16748.1"/>
    <property type="molecule type" value="Genomic_DNA"/>
</dbReference>
<keyword evidence="10" id="KW-1185">Reference proteome</keyword>
<evidence type="ECO:0000313" key="10">
    <source>
        <dbReference type="Proteomes" id="UP000016931"/>
    </source>
</evidence>
<dbReference type="PANTHER" id="PTHR22928">
    <property type="entry name" value="TELOMERE-ASSOCIATED PROTEIN RIF1"/>
    <property type="match status" value="1"/>
</dbReference>
<dbReference type="GO" id="GO:0005634">
    <property type="term" value="C:nucleus"/>
    <property type="evidence" value="ECO:0007669"/>
    <property type="project" value="UniProtKB-SubCell"/>
</dbReference>
<feature type="compositionally biased region" description="Polar residues" evidence="7">
    <location>
        <begin position="1251"/>
        <end position="1263"/>
    </location>
</feature>
<gene>
    <name evidence="9" type="ORF">SEPMUDRAFT_122224</name>
</gene>
<accession>N1QLS2</accession>
<reference evidence="9 10" key="1">
    <citation type="journal article" date="2012" name="PLoS Pathog.">
        <title>Diverse lifestyles and strategies of plant pathogenesis encoded in the genomes of eighteen Dothideomycetes fungi.</title>
        <authorList>
            <person name="Ohm R.A."/>
            <person name="Feau N."/>
            <person name="Henrissat B."/>
            <person name="Schoch C.L."/>
            <person name="Horwitz B.A."/>
            <person name="Barry K.W."/>
            <person name="Condon B.J."/>
            <person name="Copeland A.C."/>
            <person name="Dhillon B."/>
            <person name="Glaser F."/>
            <person name="Hesse C.N."/>
            <person name="Kosti I."/>
            <person name="LaButti K."/>
            <person name="Lindquist E.A."/>
            <person name="Lucas S."/>
            <person name="Salamov A.A."/>
            <person name="Bradshaw R.E."/>
            <person name="Ciuffetti L."/>
            <person name="Hamelin R.C."/>
            <person name="Kema G.H.J."/>
            <person name="Lawrence C."/>
            <person name="Scott J.A."/>
            <person name="Spatafora J.W."/>
            <person name="Turgeon B.G."/>
            <person name="de Wit P.J.G.M."/>
            <person name="Zhong S."/>
            <person name="Goodwin S.B."/>
            <person name="Grigoriev I.V."/>
        </authorList>
    </citation>
    <scope>NUCLEOTIDE SEQUENCE [LARGE SCALE GENOMIC DNA]</scope>
    <source>
        <strain evidence="9 10">SO2202</strain>
    </source>
</reference>
<dbReference type="STRING" id="692275.N1QLS2"/>
<feature type="region of interest" description="Disordered" evidence="7">
    <location>
        <begin position="1251"/>
        <end position="1289"/>
    </location>
</feature>
<evidence type="ECO:0000256" key="7">
    <source>
        <dbReference type="SAM" id="MobiDB-lite"/>
    </source>
</evidence>
<feature type="region of interest" description="Disordered" evidence="7">
    <location>
        <begin position="1344"/>
        <end position="1426"/>
    </location>
</feature>
<dbReference type="InterPro" id="IPR016024">
    <property type="entry name" value="ARM-type_fold"/>
</dbReference>
<keyword evidence="6" id="KW-0131">Cell cycle</keyword>
<evidence type="ECO:0000256" key="4">
    <source>
        <dbReference type="ARBA" id="ARBA00022895"/>
    </source>
</evidence>
<feature type="compositionally biased region" description="Low complexity" evidence="7">
    <location>
        <begin position="1388"/>
        <end position="1401"/>
    </location>
</feature>
<dbReference type="GeneID" id="27898893"/>
<comment type="subcellular location">
    <subcellularLocation>
        <location evidence="2">Chromosome</location>
        <location evidence="2">Telomere</location>
    </subcellularLocation>
    <subcellularLocation>
        <location evidence="1">Nucleus</location>
    </subcellularLocation>
</comment>
<dbReference type="Proteomes" id="UP000016931">
    <property type="component" value="Unassembled WGS sequence"/>
</dbReference>
<feature type="domain" description="Telomere-associated protein Rif1 N-terminal" evidence="8">
    <location>
        <begin position="1"/>
        <end position="357"/>
    </location>
</feature>
<protein>
    <recommendedName>
        <fullName evidence="8">Telomere-associated protein Rif1 N-terminal domain-containing protein</fullName>
    </recommendedName>
</protein>
<proteinExistence type="predicted"/>